<dbReference type="FunFam" id="3.20.20.80:FF:000004">
    <property type="entry name" value="Beta-glucosidase 6-phospho-beta-glucosidase"/>
    <property type="match status" value="1"/>
</dbReference>
<evidence type="ECO:0000256" key="4">
    <source>
        <dbReference type="PROSITE-ProRule" id="PRU10055"/>
    </source>
</evidence>
<evidence type="ECO:0000256" key="3">
    <source>
        <dbReference type="ARBA" id="ARBA00023295"/>
    </source>
</evidence>
<dbReference type="PROSITE" id="PS00572">
    <property type="entry name" value="GLYCOSYL_HYDROL_F1_1"/>
    <property type="match status" value="1"/>
</dbReference>
<dbReference type="AlphaFoldDB" id="A0A939H9S0"/>
<name>A0A939H9S0_9CLOT</name>
<evidence type="ECO:0000313" key="7">
    <source>
        <dbReference type="EMBL" id="MBO1264558.1"/>
    </source>
</evidence>
<dbReference type="InterPro" id="IPR033132">
    <property type="entry name" value="GH_1_N_CS"/>
</dbReference>
<dbReference type="RefSeq" id="WP_207599059.1">
    <property type="nucleotide sequence ID" value="NZ_JAFNJU010000003.1"/>
</dbReference>
<dbReference type="PANTHER" id="PTHR10353">
    <property type="entry name" value="GLYCOSYL HYDROLASE"/>
    <property type="match status" value="1"/>
</dbReference>
<dbReference type="Proteomes" id="UP000664218">
    <property type="component" value="Unassembled WGS sequence"/>
</dbReference>
<reference evidence="7" key="1">
    <citation type="submission" date="2021-03" db="EMBL/GenBank/DDBJ databases">
        <title>Proteiniclasticum marinus sp. nov., isolated from tidal flat sediment.</title>
        <authorList>
            <person name="Namirimu T."/>
            <person name="Yang J.-A."/>
            <person name="Yang S.-H."/>
            <person name="Kim Y.-J."/>
            <person name="Kwon K.K."/>
        </authorList>
    </citation>
    <scope>NUCLEOTIDE SEQUENCE</scope>
    <source>
        <strain evidence="7">SCR006</strain>
    </source>
</reference>
<protein>
    <submittedName>
        <fullName evidence="7">Glycoside hydrolase family 1 protein</fullName>
    </submittedName>
</protein>
<organism evidence="7 8">
    <name type="scientific">Proteiniclasticum aestuarii</name>
    <dbReference type="NCBI Taxonomy" id="2817862"/>
    <lineage>
        <taxon>Bacteria</taxon>
        <taxon>Bacillati</taxon>
        <taxon>Bacillota</taxon>
        <taxon>Clostridia</taxon>
        <taxon>Eubacteriales</taxon>
        <taxon>Clostridiaceae</taxon>
        <taxon>Proteiniclasticum</taxon>
    </lineage>
</organism>
<keyword evidence="2 6" id="KW-0378">Hydrolase</keyword>
<dbReference type="GO" id="GO:0008422">
    <property type="term" value="F:beta-glucosidase activity"/>
    <property type="evidence" value="ECO:0007669"/>
    <property type="project" value="TreeGrafter"/>
</dbReference>
<dbReference type="InterPro" id="IPR017853">
    <property type="entry name" value="GH"/>
</dbReference>
<comment type="caution">
    <text evidence="7">The sequence shown here is derived from an EMBL/GenBank/DDBJ whole genome shotgun (WGS) entry which is preliminary data.</text>
</comment>
<gene>
    <name evidence="7" type="ORF">J3A84_05825</name>
</gene>
<keyword evidence="8" id="KW-1185">Reference proteome</keyword>
<accession>A0A939H9S0</accession>
<dbReference type="InterPro" id="IPR018120">
    <property type="entry name" value="Glyco_hydro_1_AS"/>
</dbReference>
<dbReference type="Pfam" id="PF00232">
    <property type="entry name" value="Glyco_hydro_1"/>
    <property type="match status" value="1"/>
</dbReference>
<evidence type="ECO:0000256" key="6">
    <source>
        <dbReference type="RuleBase" id="RU004468"/>
    </source>
</evidence>
<evidence type="ECO:0000256" key="1">
    <source>
        <dbReference type="ARBA" id="ARBA00010838"/>
    </source>
</evidence>
<dbReference type="SUPFAM" id="SSF51445">
    <property type="entry name" value="(Trans)glycosidases"/>
    <property type="match status" value="1"/>
</dbReference>
<dbReference type="PRINTS" id="PR00131">
    <property type="entry name" value="GLHYDRLASE1"/>
</dbReference>
<comment type="similarity">
    <text evidence="1 5">Belongs to the glycosyl hydrolase 1 family.</text>
</comment>
<dbReference type="GO" id="GO:0016052">
    <property type="term" value="P:carbohydrate catabolic process"/>
    <property type="evidence" value="ECO:0007669"/>
    <property type="project" value="TreeGrafter"/>
</dbReference>
<sequence>MSGRFPEEFLFGSASAAYQVEGAYKEDGKGDSIWDNWVRMEGKTYKGTNGDVATDHYHRFREDVRLMKEMGLKAYRFSVSWTRILPEGRGRIEKKGLDFYHQLIDELLEHGIEPVLTIYHWDLPQTLQDEYGGWESRRIIDDFTEYAKVLFEAFGKKVKYWIVLNEPNIFTQLGYLLALHPPGKKDMKLYLKTYHITALAHAHVIKAYKEGGYDGLIGSSIAYTPGYAASDEEADQEARRRYYDTVCWWIMDVFYKGEYPAWGYEEFKRRGIAPEVTEEDTAILKEGAALSDFIGINYYQSAMLAHNPIDGVGLTDFNVSGEKGDFRESGVPGLYRQVFNPNVEYTDWDWSIDPDGLRVALVEISERYEKPVFISENGIGAFDELDEDKVHDDYRIEYLRGHIRACHESMKEGVDLIGYCTWSFTDLLSWLNGYQKRYGFVYIDFKDEKLPRIKKDSFSFYEEVIRTRGENCIK</sequence>
<keyword evidence="3 6" id="KW-0326">Glycosidase</keyword>
<proteinExistence type="inferred from homology"/>
<dbReference type="Gene3D" id="3.20.20.80">
    <property type="entry name" value="Glycosidases"/>
    <property type="match status" value="1"/>
</dbReference>
<dbReference type="PANTHER" id="PTHR10353:SF136">
    <property type="entry name" value="ARYL-PHOSPHO-BETA-D-GLUCOSIDASE BGLC"/>
    <property type="match status" value="1"/>
</dbReference>
<feature type="active site" description="Nucleophile" evidence="4">
    <location>
        <position position="376"/>
    </location>
</feature>
<evidence type="ECO:0000256" key="5">
    <source>
        <dbReference type="RuleBase" id="RU003690"/>
    </source>
</evidence>
<evidence type="ECO:0000256" key="2">
    <source>
        <dbReference type="ARBA" id="ARBA00022801"/>
    </source>
</evidence>
<dbReference type="PROSITE" id="PS00653">
    <property type="entry name" value="GLYCOSYL_HYDROL_F1_2"/>
    <property type="match status" value="1"/>
</dbReference>
<evidence type="ECO:0000313" key="8">
    <source>
        <dbReference type="Proteomes" id="UP000664218"/>
    </source>
</evidence>
<dbReference type="GO" id="GO:0005829">
    <property type="term" value="C:cytosol"/>
    <property type="evidence" value="ECO:0007669"/>
    <property type="project" value="TreeGrafter"/>
</dbReference>
<dbReference type="EMBL" id="JAFNJU010000003">
    <property type="protein sequence ID" value="MBO1264558.1"/>
    <property type="molecule type" value="Genomic_DNA"/>
</dbReference>
<dbReference type="InterPro" id="IPR001360">
    <property type="entry name" value="Glyco_hydro_1"/>
</dbReference>